<organism evidence="2 3">
    <name type="scientific">Wuchereria bancrofti</name>
    <dbReference type="NCBI Taxonomy" id="6293"/>
    <lineage>
        <taxon>Eukaryota</taxon>
        <taxon>Metazoa</taxon>
        <taxon>Ecdysozoa</taxon>
        <taxon>Nematoda</taxon>
        <taxon>Chromadorea</taxon>
        <taxon>Rhabditida</taxon>
        <taxon>Spirurina</taxon>
        <taxon>Spiruromorpha</taxon>
        <taxon>Filarioidea</taxon>
        <taxon>Onchocercidae</taxon>
        <taxon>Wuchereria</taxon>
    </lineage>
</organism>
<dbReference type="InterPro" id="IPR000608">
    <property type="entry name" value="UBC"/>
</dbReference>
<dbReference type="OMA" id="PDRWPYN"/>
<feature type="non-terminal residue" evidence="2">
    <location>
        <position position="141"/>
    </location>
</feature>
<name>A0A3P7DYH0_WUCBA</name>
<dbReference type="InParanoid" id="A0A3P7DYH0"/>
<dbReference type="PROSITE" id="PS50127">
    <property type="entry name" value="UBC_2"/>
    <property type="match status" value="1"/>
</dbReference>
<dbReference type="InterPro" id="IPR016135">
    <property type="entry name" value="UBQ-conjugating_enzyme/RWD"/>
</dbReference>
<dbReference type="PANTHER" id="PTHR24068">
    <property type="entry name" value="UBIQUITIN-CONJUGATING ENZYME E2"/>
    <property type="match status" value="1"/>
</dbReference>
<evidence type="ECO:0000313" key="3">
    <source>
        <dbReference type="Proteomes" id="UP000270924"/>
    </source>
</evidence>
<reference evidence="2 3" key="1">
    <citation type="submission" date="2018-11" db="EMBL/GenBank/DDBJ databases">
        <authorList>
            <consortium name="Pathogen Informatics"/>
        </authorList>
    </citation>
    <scope>NUCLEOTIDE SEQUENCE [LARGE SCALE GENOMIC DNA]</scope>
</reference>
<dbReference type="AlphaFoldDB" id="A0A3P7DYH0"/>
<dbReference type="Gene3D" id="3.10.110.10">
    <property type="entry name" value="Ubiquitin Conjugating Enzyme"/>
    <property type="match status" value="1"/>
</dbReference>
<dbReference type="SMART" id="SM00212">
    <property type="entry name" value="UBCc"/>
    <property type="match status" value="1"/>
</dbReference>
<feature type="domain" description="UBC core" evidence="1">
    <location>
        <begin position="7"/>
        <end position="141"/>
    </location>
</feature>
<dbReference type="OrthoDB" id="9973183at2759"/>
<dbReference type="EMBL" id="UYWW01007368">
    <property type="protein sequence ID" value="VDM15221.1"/>
    <property type="molecule type" value="Genomic_DNA"/>
</dbReference>
<proteinExistence type="predicted"/>
<accession>A0A3P7DYH0</accession>
<evidence type="ECO:0000259" key="1">
    <source>
        <dbReference type="PROSITE" id="PS50127"/>
    </source>
</evidence>
<dbReference type="Proteomes" id="UP000270924">
    <property type="component" value="Unassembled WGS sequence"/>
</dbReference>
<protein>
    <recommendedName>
        <fullName evidence="1">UBC core domain-containing protein</fullName>
    </recommendedName>
</protein>
<keyword evidence="3" id="KW-1185">Reference proteome</keyword>
<dbReference type="SUPFAM" id="SSF54495">
    <property type="entry name" value="UBC-like"/>
    <property type="match status" value="1"/>
</dbReference>
<sequence>MAEEETIGVTRLKKELSDIQEIKLKQYKLEDAGKSNPNKWLVSLLPDRWPYNVGGYKVEIEFTKEYPFKPPKIKFLTKVYHPNIDEKGEVSLAMALNENWKPSVKIDQLLTALTELLCSPQLGCVLRPDLAELYIKDVDAY</sequence>
<gene>
    <name evidence="2" type="ORF">WBA_LOCUS8607</name>
</gene>
<dbReference type="Pfam" id="PF00179">
    <property type="entry name" value="UQ_con"/>
    <property type="match status" value="1"/>
</dbReference>
<evidence type="ECO:0000313" key="2">
    <source>
        <dbReference type="EMBL" id="VDM15221.1"/>
    </source>
</evidence>